<dbReference type="PANTHER" id="PTHR33990">
    <property type="entry name" value="PROTEIN YJDN-RELATED"/>
    <property type="match status" value="1"/>
</dbReference>
<keyword evidence="2" id="KW-0830">Ubiquinone</keyword>
<evidence type="ECO:0000259" key="1">
    <source>
        <dbReference type="Pfam" id="PF06983"/>
    </source>
</evidence>
<dbReference type="InterPro" id="IPR009725">
    <property type="entry name" value="3_dmu_93_MTrfase"/>
</dbReference>
<protein>
    <submittedName>
        <fullName evidence="2">Glyoxalase superfamily enzyme, possibly 3-demethylubiquinone-9 3-methyltransferase</fullName>
    </submittedName>
</protein>
<keyword evidence="2" id="KW-0489">Methyltransferase</keyword>
<dbReference type="InterPro" id="IPR029068">
    <property type="entry name" value="Glyas_Bleomycin-R_OHBP_Dase"/>
</dbReference>
<dbReference type="Gene3D" id="3.10.180.10">
    <property type="entry name" value="2,3-Dihydroxybiphenyl 1,2-Dioxygenase, domain 1"/>
    <property type="match status" value="1"/>
</dbReference>
<evidence type="ECO:0000313" key="2">
    <source>
        <dbReference type="EMBL" id="SDR72594.1"/>
    </source>
</evidence>
<accession>A0A1H1LDF3</accession>
<keyword evidence="2" id="KW-0808">Transferase</keyword>
<evidence type="ECO:0000313" key="3">
    <source>
        <dbReference type="Proteomes" id="UP000199649"/>
    </source>
</evidence>
<proteinExistence type="predicted"/>
<dbReference type="EMBL" id="LT629734">
    <property type="protein sequence ID" value="SDR72594.1"/>
    <property type="molecule type" value="Genomic_DNA"/>
</dbReference>
<feature type="domain" description="PhnB-like" evidence="1">
    <location>
        <begin position="6"/>
        <end position="124"/>
    </location>
</feature>
<dbReference type="GO" id="GO:0008168">
    <property type="term" value="F:methyltransferase activity"/>
    <property type="evidence" value="ECO:0007669"/>
    <property type="project" value="UniProtKB-KW"/>
</dbReference>
<dbReference type="InterPro" id="IPR028973">
    <property type="entry name" value="PhnB-like"/>
</dbReference>
<dbReference type="AlphaFoldDB" id="A0A1H1LDF3"/>
<dbReference type="CDD" id="cd06588">
    <property type="entry name" value="PhnB_like"/>
    <property type="match status" value="1"/>
</dbReference>
<dbReference type="SUPFAM" id="SSF54593">
    <property type="entry name" value="Glyoxalase/Bleomycin resistance protein/Dihydroxybiphenyl dioxygenase"/>
    <property type="match status" value="1"/>
</dbReference>
<reference evidence="3" key="1">
    <citation type="submission" date="2016-10" db="EMBL/GenBank/DDBJ databases">
        <authorList>
            <person name="Varghese N."/>
            <person name="Submissions S."/>
        </authorList>
    </citation>
    <scope>NUCLEOTIDE SEQUENCE [LARGE SCALE GENOMIC DNA]</scope>
    <source>
        <strain evidence="3">DSM 22965</strain>
    </source>
</reference>
<dbReference type="STRING" id="684552.SAMN04489719_0547"/>
<dbReference type="PANTHER" id="PTHR33990:SF2">
    <property type="entry name" value="PHNB-LIKE DOMAIN-CONTAINING PROTEIN"/>
    <property type="match status" value="1"/>
</dbReference>
<organism evidence="2 3">
    <name type="scientific">Agrococcus carbonis</name>
    <dbReference type="NCBI Taxonomy" id="684552"/>
    <lineage>
        <taxon>Bacteria</taxon>
        <taxon>Bacillati</taxon>
        <taxon>Actinomycetota</taxon>
        <taxon>Actinomycetes</taxon>
        <taxon>Micrococcales</taxon>
        <taxon>Microbacteriaceae</taxon>
        <taxon>Agrococcus</taxon>
    </lineage>
</organism>
<keyword evidence="3" id="KW-1185">Reference proteome</keyword>
<dbReference type="Pfam" id="PF06983">
    <property type="entry name" value="3-dmu-9_3-mt"/>
    <property type="match status" value="1"/>
</dbReference>
<sequence>MAPMDVRTVLWFDGRIEEAAERYVSLVPGSAITGITRYPDGDDPWPGEHRPGEALTVDLHLSGVPYQLLNGGPQFPQSEAVSIAVTVDGQAEVDRLWDALVADGGEESMCGWCRDRYGVSWQVIPKQLGELMQGPNGMAVTRAMLGMRKLDVAALEAAAAG</sequence>
<gene>
    <name evidence="2" type="ORF">SAMN04489719_0547</name>
</gene>
<name>A0A1H1LDF3_9MICO</name>
<dbReference type="GO" id="GO:0032259">
    <property type="term" value="P:methylation"/>
    <property type="evidence" value="ECO:0007669"/>
    <property type="project" value="UniProtKB-KW"/>
</dbReference>
<dbReference type="Proteomes" id="UP000199649">
    <property type="component" value="Chromosome I"/>
</dbReference>
<dbReference type="PIRSF" id="PIRSF021700">
    <property type="entry name" value="3_dmu_93_MTrfase"/>
    <property type="match status" value="1"/>
</dbReference>